<comment type="caution">
    <text evidence="1">The sequence shown here is derived from an EMBL/GenBank/DDBJ whole genome shotgun (WGS) entry which is preliminary data.</text>
</comment>
<dbReference type="AlphaFoldDB" id="A0A1A6H0B4"/>
<keyword evidence="2" id="KW-1185">Reference proteome</keyword>
<evidence type="ECO:0000313" key="1">
    <source>
        <dbReference type="EMBL" id="OBS71684.1"/>
    </source>
</evidence>
<feature type="non-terminal residue" evidence="1">
    <location>
        <position position="1"/>
    </location>
</feature>
<evidence type="ECO:0000313" key="2">
    <source>
        <dbReference type="Proteomes" id="UP000092124"/>
    </source>
</evidence>
<dbReference type="EMBL" id="LZPO01055735">
    <property type="protein sequence ID" value="OBS71684.1"/>
    <property type="molecule type" value="Genomic_DNA"/>
</dbReference>
<accession>A0A1A6H0B4</accession>
<proteinExistence type="predicted"/>
<reference evidence="1 2" key="1">
    <citation type="submission" date="2016-06" db="EMBL/GenBank/DDBJ databases">
        <title>The Draft Genome Sequence and Annotation of the Desert Woodrat Neotoma lepida.</title>
        <authorList>
            <person name="Campbell M."/>
            <person name="Oakeson K.F."/>
            <person name="Yandell M."/>
            <person name="Halpert J.R."/>
            <person name="Dearing D."/>
        </authorList>
    </citation>
    <scope>NUCLEOTIDE SEQUENCE [LARGE SCALE GENOMIC DNA]</scope>
    <source>
        <strain evidence="1">417</strain>
        <tissue evidence="1">Liver</tissue>
    </source>
</reference>
<organism evidence="1 2">
    <name type="scientific">Neotoma lepida</name>
    <name type="common">Desert woodrat</name>
    <dbReference type="NCBI Taxonomy" id="56216"/>
    <lineage>
        <taxon>Eukaryota</taxon>
        <taxon>Metazoa</taxon>
        <taxon>Chordata</taxon>
        <taxon>Craniata</taxon>
        <taxon>Vertebrata</taxon>
        <taxon>Euteleostomi</taxon>
        <taxon>Mammalia</taxon>
        <taxon>Eutheria</taxon>
        <taxon>Euarchontoglires</taxon>
        <taxon>Glires</taxon>
        <taxon>Rodentia</taxon>
        <taxon>Myomorpha</taxon>
        <taxon>Muroidea</taxon>
        <taxon>Cricetidae</taxon>
        <taxon>Neotominae</taxon>
        <taxon>Neotoma</taxon>
    </lineage>
</organism>
<name>A0A1A6H0B4_NEOLE</name>
<sequence>HNVFIKWRCLQCKKSHEDLKKPVSDLLGANSIDNGIKDWGNEEIEVGQQRVDRRRHMVTEPVPQVIKNGNEDLF</sequence>
<protein>
    <submittedName>
        <fullName evidence="1">Uncharacterized protein</fullName>
    </submittedName>
</protein>
<gene>
    <name evidence="1" type="ORF">A6R68_13736</name>
</gene>
<dbReference type="Proteomes" id="UP000092124">
    <property type="component" value="Unassembled WGS sequence"/>
</dbReference>